<protein>
    <submittedName>
        <fullName evidence="7">Uncharacterized protein</fullName>
    </submittedName>
</protein>
<feature type="compositionally biased region" description="Low complexity" evidence="6">
    <location>
        <begin position="1035"/>
        <end position="1044"/>
    </location>
</feature>
<keyword evidence="4" id="KW-0677">Repeat</keyword>
<dbReference type="GO" id="GO:0005737">
    <property type="term" value="C:cytoplasm"/>
    <property type="evidence" value="ECO:0007669"/>
    <property type="project" value="UniProtKB-SubCell"/>
</dbReference>
<comment type="subcellular location">
    <subcellularLocation>
        <location evidence="2">Cytoplasm</location>
    </subcellularLocation>
    <subcellularLocation>
        <location evidence="1">Nucleus</location>
    </subcellularLocation>
</comment>
<evidence type="ECO:0000256" key="4">
    <source>
        <dbReference type="ARBA" id="ARBA00022737"/>
    </source>
</evidence>
<proteinExistence type="predicted"/>
<comment type="caution">
    <text evidence="7">The sequence shown here is derived from an EMBL/GenBank/DDBJ whole genome shotgun (WGS) entry which is preliminary data.</text>
</comment>
<feature type="compositionally biased region" description="Basic and acidic residues" evidence="6">
    <location>
        <begin position="983"/>
        <end position="997"/>
    </location>
</feature>
<dbReference type="PANTHER" id="PTHR15651">
    <property type="entry name" value="ARMADILLO REPEAT-CONTAINING PROTEIN 8"/>
    <property type="match status" value="1"/>
</dbReference>
<accession>A0A0V1Q3M4</accession>
<feature type="compositionally biased region" description="Polar residues" evidence="6">
    <location>
        <begin position="1208"/>
        <end position="1217"/>
    </location>
</feature>
<organism evidence="7 8">
    <name type="scientific">Debaryomyces fabryi</name>
    <dbReference type="NCBI Taxonomy" id="58627"/>
    <lineage>
        <taxon>Eukaryota</taxon>
        <taxon>Fungi</taxon>
        <taxon>Dikarya</taxon>
        <taxon>Ascomycota</taxon>
        <taxon>Saccharomycotina</taxon>
        <taxon>Pichiomycetes</taxon>
        <taxon>Debaryomycetaceae</taxon>
        <taxon>Debaryomyces</taxon>
    </lineage>
</organism>
<feature type="region of interest" description="Disordered" evidence="6">
    <location>
        <begin position="980"/>
        <end position="1060"/>
    </location>
</feature>
<feature type="compositionally biased region" description="Acidic residues" evidence="6">
    <location>
        <begin position="1218"/>
        <end position="1248"/>
    </location>
</feature>
<dbReference type="OrthoDB" id="5559898at2759"/>
<dbReference type="GeneID" id="26838053"/>
<sequence length="1248" mass="143084">MPLELKSRANSETYEEISDNYADLRVTLIGNNDLKYKLIGDTKFMERLVHEFSIVINKAVLDPNYFFSNNINEFLNDLEHKIVVVKILSSFITEISPNNNPNISTSLNEFEGLIQPMISFVSYFIEKFAPLIYSHTLDDNLVHTLEIMVEYCLDIFVALFNNKSYGTLFENDGTNKLWRFITSLLIITYDASDISELILTKLLKLVPVLLNNARSRTSIHEPLVTLLSTLLKRLSKECKTLCLSNFPAIEFTPEIVNRAGFEDPNLPNLELNPYIFRTKVNLLLLTDLITCTAQIFSFLNDNKYGLFINSLLDVDKQNQDNALFLPDVYLTMLLLIKYENKALNLAALNLVYFHLNNLKQYSNQADTEKREESIFNNFKKITPKLIELLSLDDNKFVKPTTLPIFLLSPTKILTNLSSQYPSISDELRKNNVDYKIMKGLELRFKSSQKLKYFRLLKLNSQNCTKLVDFTVMMNYLQETNLNSLSDLLLLLSVFTSKKEEYRERVVNYKLTDTKSKHQHTFSQMVFELIDDYRFILIQIQLVHRILYPKDNIKKFSEQDIPCLSKNLGVMITLVNDPAYTNVLYLIRSLSRSVALLRTFFVDCNSIVSEIDIETSSSDIARSRYARDRNSSSGGFISNILQILKGNEISSKLIQFFCNFNSEEDTGKQLNKSQMLNKSITLGTIANFVLDFSSFRYNIVNDEGFLKNLSVIYKNSLVTNQNISAGKVDDEEMFQKNTIQLSILQILKNYMYNENQENKKELIEYFPISILFDKIVYGVAKTGNIPSHGIGSESEEIKGLKLQQKIVAFDILRNLTAGSPYFSQYLIDAYDNKLGDDVKREDKLPLSWADFVIENITNFENFEGVHERVNLKKELFYDDSFLLSLMDNNDYVSLVLAINYIEDHKFTNIEKFRERLLPKESLLKVWKRFLNLSVTEGFESQLDFNSKININNNLNSIKLSIVWIIINLTWKNDVFEYTFPGTENEPRRSEGDHYRIYDTVESSPNRRTSSANDRIDIDNSDDSDNEKKEANDDNENSSNRNNHSDATSNLIVGESDEKVTTPTERAKILKKYGFLEVLDNLIGQLGNYEKTNRNNLDKGYTGQRFDYFMSNDLLEKIKTARYQIFSLESGGHISFRPRQTRPSQQIDRTIAQRPSSTTASNSAAVTAAVLAAAGAGSGTSAVPRLIARPDVNRGGEGYGYGSDEDFTDISPSAPNETQVNDDEDMENVDDDDNDDDDDDDDSIDEDWIH</sequence>
<keyword evidence="3" id="KW-0963">Cytoplasm</keyword>
<keyword evidence="5" id="KW-0539">Nucleus</keyword>
<dbReference type="GO" id="GO:0005634">
    <property type="term" value="C:nucleus"/>
    <property type="evidence" value="ECO:0007669"/>
    <property type="project" value="UniProtKB-SubCell"/>
</dbReference>
<dbReference type="InterPro" id="IPR038739">
    <property type="entry name" value="ARMC8/Vid28"/>
</dbReference>
<dbReference type="Proteomes" id="UP000054251">
    <property type="component" value="Unassembled WGS sequence"/>
</dbReference>
<evidence type="ECO:0000313" key="7">
    <source>
        <dbReference type="EMBL" id="KSA03147.1"/>
    </source>
</evidence>
<dbReference type="GO" id="GO:0034657">
    <property type="term" value="C:GID complex"/>
    <property type="evidence" value="ECO:0007669"/>
    <property type="project" value="TreeGrafter"/>
</dbReference>
<evidence type="ECO:0000256" key="6">
    <source>
        <dbReference type="SAM" id="MobiDB-lite"/>
    </source>
</evidence>
<feature type="region of interest" description="Disordered" evidence="6">
    <location>
        <begin position="1133"/>
        <end position="1159"/>
    </location>
</feature>
<evidence type="ECO:0000256" key="2">
    <source>
        <dbReference type="ARBA" id="ARBA00004496"/>
    </source>
</evidence>
<dbReference type="AlphaFoldDB" id="A0A0V1Q3M4"/>
<feature type="region of interest" description="Disordered" evidence="6">
    <location>
        <begin position="1188"/>
        <end position="1248"/>
    </location>
</feature>
<evidence type="ECO:0000313" key="8">
    <source>
        <dbReference type="Proteomes" id="UP000054251"/>
    </source>
</evidence>
<evidence type="ECO:0000256" key="3">
    <source>
        <dbReference type="ARBA" id="ARBA00022490"/>
    </source>
</evidence>
<name>A0A0V1Q3M4_9ASCO</name>
<gene>
    <name evidence="7" type="ORF">AC631_01044</name>
</gene>
<dbReference type="RefSeq" id="XP_015469249.1">
    <property type="nucleotide sequence ID" value="XM_015609874.1"/>
</dbReference>
<evidence type="ECO:0000256" key="1">
    <source>
        <dbReference type="ARBA" id="ARBA00004123"/>
    </source>
</evidence>
<dbReference type="GO" id="GO:0043161">
    <property type="term" value="P:proteasome-mediated ubiquitin-dependent protein catabolic process"/>
    <property type="evidence" value="ECO:0007669"/>
    <property type="project" value="TreeGrafter"/>
</dbReference>
<evidence type="ECO:0000256" key="5">
    <source>
        <dbReference type="ARBA" id="ARBA00023242"/>
    </source>
</evidence>
<dbReference type="PANTHER" id="PTHR15651:SF7">
    <property type="entry name" value="ARMADILLO REPEAT-CONTAINING PROTEIN 8"/>
    <property type="match status" value="1"/>
</dbReference>
<reference evidence="7 8" key="1">
    <citation type="submission" date="2015-11" db="EMBL/GenBank/DDBJ databases">
        <title>The genome of Debaryomyces fabryi.</title>
        <authorList>
            <person name="Tafer H."/>
            <person name="Lopandic K."/>
        </authorList>
    </citation>
    <scope>NUCLEOTIDE SEQUENCE [LARGE SCALE GENOMIC DNA]</scope>
    <source>
        <strain evidence="7 8">CBS 789</strain>
    </source>
</reference>
<dbReference type="EMBL" id="LMYN01000013">
    <property type="protein sequence ID" value="KSA03147.1"/>
    <property type="molecule type" value="Genomic_DNA"/>
</dbReference>
<keyword evidence="8" id="KW-1185">Reference proteome</keyword>